<keyword evidence="2" id="KW-1185">Reference proteome</keyword>
<reference evidence="1 2" key="1">
    <citation type="submission" date="2024-01" db="EMBL/GenBank/DDBJ databases">
        <title>The genomes of 5 underutilized Papilionoideae crops provide insights into root nodulation and disease resistanc.</title>
        <authorList>
            <person name="Jiang F."/>
        </authorList>
    </citation>
    <scope>NUCLEOTIDE SEQUENCE [LARGE SCALE GENOMIC DNA]</scope>
    <source>
        <strain evidence="1">DUOXIRENSHENG_FW03</strain>
        <tissue evidence="1">Leaves</tissue>
    </source>
</reference>
<dbReference type="Proteomes" id="UP001386955">
    <property type="component" value="Unassembled WGS sequence"/>
</dbReference>
<accession>A0AAN9S3H8</accession>
<dbReference type="AlphaFoldDB" id="A0AAN9S3H8"/>
<sequence length="75" mass="9164">MPILIKMNHVANYSKMKKWTCSKASHTLAKLDLDYMLNRLPRIQFYECILHQRFLRLLELRVLFQKHEILDQLTY</sequence>
<name>A0AAN9S3H8_PSOTE</name>
<organism evidence="1 2">
    <name type="scientific">Psophocarpus tetragonolobus</name>
    <name type="common">Winged bean</name>
    <name type="synonym">Dolichos tetragonolobus</name>
    <dbReference type="NCBI Taxonomy" id="3891"/>
    <lineage>
        <taxon>Eukaryota</taxon>
        <taxon>Viridiplantae</taxon>
        <taxon>Streptophyta</taxon>
        <taxon>Embryophyta</taxon>
        <taxon>Tracheophyta</taxon>
        <taxon>Spermatophyta</taxon>
        <taxon>Magnoliopsida</taxon>
        <taxon>eudicotyledons</taxon>
        <taxon>Gunneridae</taxon>
        <taxon>Pentapetalae</taxon>
        <taxon>rosids</taxon>
        <taxon>fabids</taxon>
        <taxon>Fabales</taxon>
        <taxon>Fabaceae</taxon>
        <taxon>Papilionoideae</taxon>
        <taxon>50 kb inversion clade</taxon>
        <taxon>NPAAA clade</taxon>
        <taxon>indigoferoid/millettioid clade</taxon>
        <taxon>Phaseoleae</taxon>
        <taxon>Psophocarpus</taxon>
    </lineage>
</organism>
<comment type="caution">
    <text evidence="1">The sequence shown here is derived from an EMBL/GenBank/DDBJ whole genome shotgun (WGS) entry which is preliminary data.</text>
</comment>
<gene>
    <name evidence="1" type="ORF">VNO78_23078</name>
</gene>
<protein>
    <submittedName>
        <fullName evidence="1">Uncharacterized protein</fullName>
    </submittedName>
</protein>
<proteinExistence type="predicted"/>
<evidence type="ECO:0000313" key="2">
    <source>
        <dbReference type="Proteomes" id="UP001386955"/>
    </source>
</evidence>
<evidence type="ECO:0000313" key="1">
    <source>
        <dbReference type="EMBL" id="KAK7388267.1"/>
    </source>
</evidence>
<dbReference type="EMBL" id="JAYMYS010000006">
    <property type="protein sequence ID" value="KAK7388267.1"/>
    <property type="molecule type" value="Genomic_DNA"/>
</dbReference>